<evidence type="ECO:0000313" key="2">
    <source>
        <dbReference type="EMBL" id="KAK3680073.1"/>
    </source>
</evidence>
<feature type="compositionally biased region" description="Basic and acidic residues" evidence="1">
    <location>
        <begin position="461"/>
        <end position="474"/>
    </location>
</feature>
<feature type="region of interest" description="Disordered" evidence="1">
    <location>
        <begin position="321"/>
        <end position="350"/>
    </location>
</feature>
<feature type="compositionally biased region" description="Basic and acidic residues" evidence="1">
    <location>
        <begin position="405"/>
        <end position="451"/>
    </location>
</feature>
<feature type="region of interest" description="Disordered" evidence="1">
    <location>
        <begin position="389"/>
        <end position="493"/>
    </location>
</feature>
<reference evidence="2" key="1">
    <citation type="submission" date="2023-07" db="EMBL/GenBank/DDBJ databases">
        <title>Black Yeasts Isolated from many extreme environments.</title>
        <authorList>
            <person name="Coleine C."/>
            <person name="Stajich J.E."/>
            <person name="Selbmann L."/>
        </authorList>
    </citation>
    <scope>NUCLEOTIDE SEQUENCE</scope>
    <source>
        <strain evidence="2">CCFEE 5485</strain>
    </source>
</reference>
<feature type="compositionally biased region" description="Basic residues" evidence="1">
    <location>
        <begin position="335"/>
        <end position="344"/>
    </location>
</feature>
<evidence type="ECO:0000313" key="3">
    <source>
        <dbReference type="Proteomes" id="UP001274830"/>
    </source>
</evidence>
<comment type="caution">
    <text evidence="2">The sequence shown here is derived from an EMBL/GenBank/DDBJ whole genome shotgun (WGS) entry which is preliminary data.</text>
</comment>
<gene>
    <name evidence="2" type="ORF">LTR78_000450</name>
</gene>
<name>A0AAE1C6M0_9PEZI</name>
<evidence type="ECO:0000256" key="1">
    <source>
        <dbReference type="SAM" id="MobiDB-lite"/>
    </source>
</evidence>
<keyword evidence="3" id="KW-1185">Reference proteome</keyword>
<proteinExistence type="predicted"/>
<organism evidence="2 3">
    <name type="scientific">Recurvomyces mirabilis</name>
    <dbReference type="NCBI Taxonomy" id="574656"/>
    <lineage>
        <taxon>Eukaryota</taxon>
        <taxon>Fungi</taxon>
        <taxon>Dikarya</taxon>
        <taxon>Ascomycota</taxon>
        <taxon>Pezizomycotina</taxon>
        <taxon>Dothideomycetes</taxon>
        <taxon>Dothideomycetidae</taxon>
        <taxon>Mycosphaerellales</taxon>
        <taxon>Teratosphaeriaceae</taxon>
        <taxon>Recurvomyces</taxon>
    </lineage>
</organism>
<dbReference type="EMBL" id="JAUTXT010000001">
    <property type="protein sequence ID" value="KAK3680073.1"/>
    <property type="molecule type" value="Genomic_DNA"/>
</dbReference>
<feature type="region of interest" description="Disordered" evidence="1">
    <location>
        <begin position="201"/>
        <end position="238"/>
    </location>
</feature>
<dbReference type="AlphaFoldDB" id="A0AAE1C6M0"/>
<feature type="compositionally biased region" description="Basic and acidic residues" evidence="1">
    <location>
        <begin position="551"/>
        <end position="573"/>
    </location>
</feature>
<accession>A0AAE1C6M0</accession>
<sequence>MPPAGAIPVPPHDWLPGQAIYDEPIGHHVVDPIATVLDDTMPFTSLKPKKGKTVKYSEPVPTSYKGYFLRKDPLPGQKPHWGRVGKRDIGLDSAKLLQMARLHLKGRTGALETAYNNLTSSQQGVVNNVRDVENGLERNANAEWVLADVHRYGPERFGNLTDVTKIGVILRRQDKQKGMIDTKTTNLATTYYGPDEIIDLQAPTQGTKEKSGKANGRKNSSPLESIRRGRSPDIFDPVNMNMNPFDEPIRHHQPVQQPWPETMAPPPAPMVPQYPDPVAAMGGHPGPPPPMPPQNFNPFQPFPGVMEPPLHGPMYNHHDHRGPRALTPIPDPTRLRRNSSAKRLSRVENENRRLEAEVDELRDRMEAFPIGSNSSGASARDRARDRFEAWSGTGGSRTPQSSPPRSEDLFYEEGRRKHSRDRNGGRRNERQYRGERRDGKYRTNERVEVRAHAAGRPRRLSGRDYDRDEYDGRRSPPRLQRAHTSDYPLGSIGDRREPRYIAQQPQLRRQLTDYPDAVPYAEYTTTGRRRGGQASSFDPMAEMFQAGRRAGRNDGHYDGRRSEFVEADRDYYH</sequence>
<feature type="region of interest" description="Disordered" evidence="1">
    <location>
        <begin position="548"/>
        <end position="573"/>
    </location>
</feature>
<dbReference type="Proteomes" id="UP001274830">
    <property type="component" value="Unassembled WGS sequence"/>
</dbReference>
<protein>
    <submittedName>
        <fullName evidence="2">Uncharacterized protein</fullName>
    </submittedName>
</protein>